<evidence type="ECO:0000256" key="8">
    <source>
        <dbReference type="RuleBase" id="RU363066"/>
    </source>
</evidence>
<dbReference type="FunFam" id="3.40.50.300:FF:000522">
    <property type="entry name" value="Gluconokinase"/>
    <property type="match status" value="1"/>
</dbReference>
<dbReference type="UniPathway" id="UPA00792"/>
<dbReference type="GO" id="GO:0046316">
    <property type="term" value="F:gluconokinase activity"/>
    <property type="evidence" value="ECO:0007669"/>
    <property type="project" value="UniProtKB-EC"/>
</dbReference>
<dbReference type="PANTHER" id="PTHR43442">
    <property type="entry name" value="GLUCONOKINASE-RELATED"/>
    <property type="match status" value="1"/>
</dbReference>
<dbReference type="CDD" id="cd02021">
    <property type="entry name" value="GntK"/>
    <property type="match status" value="1"/>
</dbReference>
<protein>
    <recommendedName>
        <fullName evidence="8">Gluconokinase</fullName>
        <ecNumber evidence="8">2.7.1.12</ecNumber>
    </recommendedName>
</protein>
<dbReference type="PANTHER" id="PTHR43442:SF3">
    <property type="entry name" value="GLUCONOKINASE-RELATED"/>
    <property type="match status" value="1"/>
</dbReference>
<dbReference type="EMBL" id="HADW01003937">
    <property type="protein sequence ID" value="SBP05337.1"/>
    <property type="molecule type" value="Transcribed_RNA"/>
</dbReference>
<dbReference type="Pfam" id="PF01202">
    <property type="entry name" value="SKI"/>
    <property type="match status" value="1"/>
</dbReference>
<evidence type="ECO:0000256" key="2">
    <source>
        <dbReference type="ARBA" id="ARBA00008420"/>
    </source>
</evidence>
<comment type="pathway">
    <text evidence="1 8">Carbohydrate acid metabolism; D-gluconate degradation.</text>
</comment>
<gene>
    <name evidence="9" type="primary">IDNK</name>
</gene>
<comment type="catalytic activity">
    <reaction evidence="7 8">
        <text>D-gluconate + ATP = 6-phospho-D-gluconate + ADP + H(+)</text>
        <dbReference type="Rhea" id="RHEA:19433"/>
        <dbReference type="ChEBI" id="CHEBI:15378"/>
        <dbReference type="ChEBI" id="CHEBI:18391"/>
        <dbReference type="ChEBI" id="CHEBI:30616"/>
        <dbReference type="ChEBI" id="CHEBI:58759"/>
        <dbReference type="ChEBI" id="CHEBI:456216"/>
        <dbReference type="EC" id="2.7.1.12"/>
    </reaction>
</comment>
<keyword evidence="5 8" id="KW-0418">Kinase</keyword>
<sequence>MIYIIMGVSGTGKTTLGTLLSEKLGWPFHEGDDFHPPENIEKMARGEPLTDQDRFPWLFRLHEIIKRERCSGSDALVACSALKHLYRQILLHGSTVLTPPSACPRLDVSPPPDVFFIYLHGDYDFIHQRLAARRGHFMKADLLRSQFDILEPPSEEENVLSLDVRRSISDMVGEVEAHVLSLKHTQQ</sequence>
<dbReference type="EC" id="2.7.1.12" evidence="8"/>
<keyword evidence="6 8" id="KW-0067">ATP-binding</keyword>
<name>A0A1A7WH87_9TELE</name>
<organism evidence="9">
    <name type="scientific">Iconisemion striatum</name>
    <dbReference type="NCBI Taxonomy" id="60296"/>
    <lineage>
        <taxon>Eukaryota</taxon>
        <taxon>Metazoa</taxon>
        <taxon>Chordata</taxon>
        <taxon>Craniata</taxon>
        <taxon>Vertebrata</taxon>
        <taxon>Euteleostomi</taxon>
        <taxon>Actinopterygii</taxon>
        <taxon>Neopterygii</taxon>
        <taxon>Teleostei</taxon>
        <taxon>Neoteleostei</taxon>
        <taxon>Acanthomorphata</taxon>
        <taxon>Ovalentaria</taxon>
        <taxon>Atherinomorphae</taxon>
        <taxon>Cyprinodontiformes</taxon>
        <taxon>Nothobranchiidae</taxon>
        <taxon>Iconisemion</taxon>
    </lineage>
</organism>
<dbReference type="NCBIfam" id="TIGR01313">
    <property type="entry name" value="therm_gnt_kin"/>
    <property type="match status" value="1"/>
</dbReference>
<dbReference type="GO" id="GO:0005975">
    <property type="term" value="P:carbohydrate metabolic process"/>
    <property type="evidence" value="ECO:0007669"/>
    <property type="project" value="InterPro"/>
</dbReference>
<evidence type="ECO:0000256" key="4">
    <source>
        <dbReference type="ARBA" id="ARBA00022741"/>
    </source>
</evidence>
<evidence type="ECO:0000256" key="5">
    <source>
        <dbReference type="ARBA" id="ARBA00022777"/>
    </source>
</evidence>
<dbReference type="InterPro" id="IPR006001">
    <property type="entry name" value="Therm_gnt_kin"/>
</dbReference>
<dbReference type="InterPro" id="IPR031322">
    <property type="entry name" value="Shikimate/glucono_kinase"/>
</dbReference>
<reference evidence="9" key="2">
    <citation type="submission" date="2016-06" db="EMBL/GenBank/DDBJ databases">
        <title>The genome of a short-lived fish provides insights into sex chromosome evolution and the genetic control of aging.</title>
        <authorList>
            <person name="Reichwald K."/>
            <person name="Felder M."/>
            <person name="Petzold A."/>
            <person name="Koch P."/>
            <person name="Groth M."/>
            <person name="Platzer M."/>
        </authorList>
    </citation>
    <scope>NUCLEOTIDE SEQUENCE</scope>
    <source>
        <tissue evidence="9">Brain</tissue>
    </source>
</reference>
<evidence type="ECO:0000313" key="9">
    <source>
        <dbReference type="EMBL" id="SBP05337.1"/>
    </source>
</evidence>
<dbReference type="SUPFAM" id="SSF52540">
    <property type="entry name" value="P-loop containing nucleoside triphosphate hydrolases"/>
    <property type="match status" value="1"/>
</dbReference>
<proteinExistence type="inferred from homology"/>
<dbReference type="Gene3D" id="3.40.50.300">
    <property type="entry name" value="P-loop containing nucleotide triphosphate hydrolases"/>
    <property type="match status" value="1"/>
</dbReference>
<dbReference type="AlphaFoldDB" id="A0A1A7WH87"/>
<evidence type="ECO:0000256" key="1">
    <source>
        <dbReference type="ARBA" id="ARBA00004875"/>
    </source>
</evidence>
<evidence type="ECO:0000256" key="7">
    <source>
        <dbReference type="ARBA" id="ARBA00048090"/>
    </source>
</evidence>
<accession>A0A1A7WH87</accession>
<keyword evidence="4 8" id="KW-0547">Nucleotide-binding</keyword>
<dbReference type="GO" id="GO:0005737">
    <property type="term" value="C:cytoplasm"/>
    <property type="evidence" value="ECO:0007669"/>
    <property type="project" value="TreeGrafter"/>
</dbReference>
<evidence type="ECO:0000256" key="6">
    <source>
        <dbReference type="ARBA" id="ARBA00022840"/>
    </source>
</evidence>
<keyword evidence="3 8" id="KW-0808">Transferase</keyword>
<dbReference type="GO" id="GO:0005524">
    <property type="term" value="F:ATP binding"/>
    <property type="evidence" value="ECO:0007669"/>
    <property type="project" value="UniProtKB-KW"/>
</dbReference>
<evidence type="ECO:0000256" key="3">
    <source>
        <dbReference type="ARBA" id="ARBA00022679"/>
    </source>
</evidence>
<comment type="similarity">
    <text evidence="2 8">Belongs to the gluconokinase GntK/GntV family.</text>
</comment>
<reference evidence="9" key="1">
    <citation type="submission" date="2016-05" db="EMBL/GenBank/DDBJ databases">
        <authorList>
            <person name="Lavstsen T."/>
            <person name="Jespersen J.S."/>
        </authorList>
    </citation>
    <scope>NUCLEOTIDE SEQUENCE</scope>
    <source>
        <tissue evidence="9">Brain</tissue>
    </source>
</reference>
<dbReference type="InterPro" id="IPR027417">
    <property type="entry name" value="P-loop_NTPase"/>
</dbReference>